<evidence type="ECO:0008006" key="4">
    <source>
        <dbReference type="Google" id="ProtNLM"/>
    </source>
</evidence>
<proteinExistence type="predicted"/>
<feature type="region of interest" description="Disordered" evidence="1">
    <location>
        <begin position="205"/>
        <end position="262"/>
    </location>
</feature>
<protein>
    <recommendedName>
        <fullName evidence="4">Secreted protein</fullName>
    </recommendedName>
</protein>
<dbReference type="EMBL" id="JBHTEY010000004">
    <property type="protein sequence ID" value="MFC7614119.1"/>
    <property type="molecule type" value="Genomic_DNA"/>
</dbReference>
<gene>
    <name evidence="2" type="ORF">ACFQV2_11730</name>
</gene>
<reference evidence="3" key="1">
    <citation type="journal article" date="2019" name="Int. J. Syst. Evol. Microbiol.">
        <title>The Global Catalogue of Microorganisms (GCM) 10K type strain sequencing project: providing services to taxonomists for standard genome sequencing and annotation.</title>
        <authorList>
            <consortium name="The Broad Institute Genomics Platform"/>
            <consortium name="The Broad Institute Genome Sequencing Center for Infectious Disease"/>
            <person name="Wu L."/>
            <person name="Ma J."/>
        </authorList>
    </citation>
    <scope>NUCLEOTIDE SEQUENCE [LARGE SCALE GENOMIC DNA]</scope>
    <source>
        <strain evidence="3">JCM 17695</strain>
    </source>
</reference>
<evidence type="ECO:0000256" key="1">
    <source>
        <dbReference type="SAM" id="MobiDB-lite"/>
    </source>
</evidence>
<comment type="caution">
    <text evidence="2">The sequence shown here is derived from an EMBL/GenBank/DDBJ whole genome shotgun (WGS) entry which is preliminary data.</text>
</comment>
<feature type="compositionally biased region" description="Basic and acidic residues" evidence="1">
    <location>
        <begin position="205"/>
        <end position="214"/>
    </location>
</feature>
<dbReference type="Proteomes" id="UP001596512">
    <property type="component" value="Unassembled WGS sequence"/>
</dbReference>
<sequence>MLALFPATAGVAGGLALYAYLGDNLIDKSSSRMLYQETRDGIVADLQQEIADVRNSLHDNELQYTQSVSGLADDIGALPPSHRALYDFTKESRTDTGVRGFQVDPDDTLLIARHCFRASEEYERTIDTLLAVDVADAHLRDANGSASWADTQLIDIRETFIGFCKTTIARYFEAGQQTKDGLARTYEIDRDAAQTWKRYEAQLDAARARQRDGGENPYNPAEPDYNGSGRGTGGRSGDHLAQPGDEQLDDQPVNPAPPGRTR</sequence>
<accession>A0ABW2TL77</accession>
<keyword evidence="3" id="KW-1185">Reference proteome</keyword>
<name>A0ABW2TL77_9PSEU</name>
<organism evidence="2 3">
    <name type="scientific">Actinokineospora soli</name>
    <dbReference type="NCBI Taxonomy" id="1048753"/>
    <lineage>
        <taxon>Bacteria</taxon>
        <taxon>Bacillati</taxon>
        <taxon>Actinomycetota</taxon>
        <taxon>Actinomycetes</taxon>
        <taxon>Pseudonocardiales</taxon>
        <taxon>Pseudonocardiaceae</taxon>
        <taxon>Actinokineospora</taxon>
    </lineage>
</organism>
<evidence type="ECO:0000313" key="2">
    <source>
        <dbReference type="EMBL" id="MFC7614119.1"/>
    </source>
</evidence>
<evidence type="ECO:0000313" key="3">
    <source>
        <dbReference type="Proteomes" id="UP001596512"/>
    </source>
</evidence>